<dbReference type="PANTHER" id="PTHR45916">
    <property type="entry name" value="STRUCTURAL MAINTENANCE OF CHROMOSOMES PROTEIN 5"/>
    <property type="match status" value="1"/>
</dbReference>
<dbReference type="SUPFAM" id="SSF52540">
    <property type="entry name" value="P-loop containing nucleoside triphosphate hydrolases"/>
    <property type="match status" value="1"/>
</dbReference>
<keyword evidence="8" id="KW-1185">Reference proteome</keyword>
<evidence type="ECO:0000256" key="4">
    <source>
        <dbReference type="SAM" id="MobiDB-lite"/>
    </source>
</evidence>
<dbReference type="Proteomes" id="UP000265618">
    <property type="component" value="Unassembled WGS sequence"/>
</dbReference>
<dbReference type="GO" id="GO:0000724">
    <property type="term" value="P:double-strand break repair via homologous recombination"/>
    <property type="evidence" value="ECO:0007669"/>
    <property type="project" value="TreeGrafter"/>
</dbReference>
<evidence type="ECO:0000313" key="5">
    <source>
        <dbReference type="EMBL" id="GIQ79825.1"/>
    </source>
</evidence>
<dbReference type="AlphaFoldDB" id="A0A9K3GGY9"/>
<feature type="region of interest" description="Disordered" evidence="4">
    <location>
        <begin position="155"/>
        <end position="187"/>
    </location>
</feature>
<reference evidence="6" key="1">
    <citation type="submission" date="2016-10" db="EMBL/GenBank/DDBJ databases">
        <authorList>
            <person name="Tanifuji G."/>
            <person name="Kume K."/>
            <person name="Nakayama T."/>
            <person name="Takabayashi S."/>
            <person name="Hashimoto T."/>
        </authorList>
    </citation>
    <scope>NUCLEOTIDE SEQUENCE</scope>
    <source>
        <strain evidence="6">NY0173</strain>
    </source>
</reference>
<evidence type="ECO:0000313" key="6">
    <source>
        <dbReference type="EMBL" id="GIQ81791.1"/>
    </source>
</evidence>
<feature type="region of interest" description="Disordered" evidence="4">
    <location>
        <begin position="617"/>
        <end position="654"/>
    </location>
</feature>
<dbReference type="EMBL" id="BDIP01000494">
    <property type="protein sequence ID" value="GIQ81791.1"/>
    <property type="molecule type" value="Genomic_DNA"/>
</dbReference>
<keyword evidence="3" id="KW-0175">Coiled coil</keyword>
<dbReference type="EMBL" id="BDIP01000062">
    <property type="protein sequence ID" value="GIQ79825.1"/>
    <property type="molecule type" value="Genomic_DNA"/>
</dbReference>
<evidence type="ECO:0000313" key="8">
    <source>
        <dbReference type="Proteomes" id="UP000265618"/>
    </source>
</evidence>
<dbReference type="InterPro" id="IPR027417">
    <property type="entry name" value="P-loop_NTPase"/>
</dbReference>
<protein>
    <recommendedName>
        <fullName evidence="2">Structural maintenance of chromosomes protein 5</fullName>
    </recommendedName>
</protein>
<reference evidence="6 8" key="2">
    <citation type="journal article" date="2018" name="PLoS ONE">
        <title>The draft genome of Kipferlia bialata reveals reductive genome evolution in fornicate parasites.</title>
        <authorList>
            <person name="Tanifuji G."/>
            <person name="Takabayashi S."/>
            <person name="Kume K."/>
            <person name="Takagi M."/>
            <person name="Nakayama T."/>
            <person name="Kamikawa R."/>
            <person name="Inagaki Y."/>
            <person name="Hashimoto T."/>
        </authorList>
    </citation>
    <scope>NUCLEOTIDE SEQUENCE [LARGE SCALE GENOMIC DNA]</scope>
    <source>
        <strain evidence="6">NY0173</strain>
    </source>
</reference>
<evidence type="ECO:0000256" key="2">
    <source>
        <dbReference type="ARBA" id="ARBA00018687"/>
    </source>
</evidence>
<evidence type="ECO:0000313" key="7">
    <source>
        <dbReference type="EMBL" id="GIQ82307.1"/>
    </source>
</evidence>
<dbReference type="Gene3D" id="3.40.50.300">
    <property type="entry name" value="P-loop containing nucleotide triphosphate hydrolases"/>
    <property type="match status" value="1"/>
</dbReference>
<evidence type="ECO:0000256" key="1">
    <source>
        <dbReference type="ARBA" id="ARBA00010171"/>
    </source>
</evidence>
<gene>
    <name evidence="5" type="ORF">KIPB_000524</name>
    <name evidence="6" type="ORF">KIPB_002807</name>
    <name evidence="7" type="ORF">KIPB_003419</name>
</gene>
<name>A0A9K3GGY9_9EUKA</name>
<feature type="compositionally biased region" description="Acidic residues" evidence="4">
    <location>
        <begin position="170"/>
        <end position="181"/>
    </location>
</feature>
<dbReference type="OrthoDB" id="10254973at2759"/>
<sequence>MGVVGSVLDCVDGDPMVKKALDDRSNAGVMLVLDHEPRTEQEVVELLFRLRPEDYLVNCRKPRFQCILTARKRYTISVHPHTGDYAGQSAMHLHTGNRWGQFKPEEIDSRLPEIQSDIDRINASLTPLMDEDAQFRREASEVRDHEKRCRDRAVTLKRSLHHAQAKAGQDDDDDEESEEGGEVERKRHWIQRKGRTVAGALPECRLQCLSLVRQLSSHIKGIAPIREKRGEHTKAADRTRDLSRRHNRLVTEQTHVDRNLKTIQQVKLKYIDKAVGSEDEGMEAIDACLQDQAILDECKLEPGFAHLSDPATVPKPGEWEGVVLPIVRLDREVVRLKGILEATGNEGAEDLVRYEGIEQSFKDEASTFYASAAEEYEGRANLIEQFLQWYRRAQPICQKVSKSLGLLMSQFQVTGRVLMNEAQFLGQGTSMPALERIALEHKTNKDTLQEMRDCEPSVDAGVVPLPPWMDSARHAELTLTDLGLSLETNFRKDATSTVGRSGGENSVSSLCMSAAAHCVCEFPFRVVDEINQGMDHKNESMVHDVMLGTACQEREEGMVHPQYFIGTPKLPCDLKWDKEGDYLPARVHVLCKDAFNMDLGKKAGVDVFSWLNNSLVESSRDAPSPSPRKAHPRQRLTQTDIRQHVTTGKKRGRE</sequence>
<dbReference type="GO" id="GO:0030915">
    <property type="term" value="C:Smc5-Smc6 complex"/>
    <property type="evidence" value="ECO:0007669"/>
    <property type="project" value="TreeGrafter"/>
</dbReference>
<dbReference type="PANTHER" id="PTHR45916:SF1">
    <property type="entry name" value="STRUCTURAL MAINTENANCE OF CHROMOSOMES PROTEIN 5"/>
    <property type="match status" value="1"/>
</dbReference>
<dbReference type="GO" id="GO:0005634">
    <property type="term" value="C:nucleus"/>
    <property type="evidence" value="ECO:0007669"/>
    <property type="project" value="TreeGrafter"/>
</dbReference>
<accession>A0A9K3GGY9</accession>
<feature type="compositionally biased region" description="Polar residues" evidence="4">
    <location>
        <begin position="635"/>
        <end position="646"/>
    </location>
</feature>
<organism evidence="6 8">
    <name type="scientific">Kipferlia bialata</name>
    <dbReference type="NCBI Taxonomy" id="797122"/>
    <lineage>
        <taxon>Eukaryota</taxon>
        <taxon>Metamonada</taxon>
        <taxon>Carpediemonas-like organisms</taxon>
        <taxon>Kipferlia</taxon>
    </lineage>
</organism>
<proteinExistence type="inferred from homology"/>
<evidence type="ECO:0000256" key="3">
    <source>
        <dbReference type="ARBA" id="ARBA00023054"/>
    </source>
</evidence>
<comment type="caution">
    <text evidence="6">The sequence shown here is derived from an EMBL/GenBank/DDBJ whole genome shotgun (WGS) entry which is preliminary data.</text>
</comment>
<dbReference type="EMBL" id="BDIP01000653">
    <property type="protein sequence ID" value="GIQ82307.1"/>
    <property type="molecule type" value="Genomic_DNA"/>
</dbReference>
<comment type="similarity">
    <text evidence="1">Belongs to the SMC family. SMC5 subfamily.</text>
</comment>
<dbReference type="GO" id="GO:0003697">
    <property type="term" value="F:single-stranded DNA binding"/>
    <property type="evidence" value="ECO:0007669"/>
    <property type="project" value="TreeGrafter"/>
</dbReference>